<proteinExistence type="predicted"/>
<protein>
    <submittedName>
        <fullName evidence="1">Uncharacterized protein</fullName>
    </submittedName>
</protein>
<feature type="non-terminal residue" evidence="1">
    <location>
        <position position="1"/>
    </location>
</feature>
<name>A0A1B6I716_9HEMI</name>
<gene>
    <name evidence="1" type="ORF">g.55780</name>
</gene>
<reference evidence="1" key="1">
    <citation type="submission" date="2015-11" db="EMBL/GenBank/DDBJ databases">
        <title>De novo transcriptome assembly of four potential Pierce s Disease insect vectors from Arizona vineyards.</title>
        <authorList>
            <person name="Tassone E.E."/>
        </authorList>
    </citation>
    <scope>NUCLEOTIDE SEQUENCE</scope>
</reference>
<dbReference type="AlphaFoldDB" id="A0A1B6I716"/>
<organism evidence="1">
    <name type="scientific">Homalodisca liturata</name>
    <dbReference type="NCBI Taxonomy" id="320908"/>
    <lineage>
        <taxon>Eukaryota</taxon>
        <taxon>Metazoa</taxon>
        <taxon>Ecdysozoa</taxon>
        <taxon>Arthropoda</taxon>
        <taxon>Hexapoda</taxon>
        <taxon>Insecta</taxon>
        <taxon>Pterygota</taxon>
        <taxon>Neoptera</taxon>
        <taxon>Paraneoptera</taxon>
        <taxon>Hemiptera</taxon>
        <taxon>Auchenorrhyncha</taxon>
        <taxon>Membracoidea</taxon>
        <taxon>Cicadellidae</taxon>
        <taxon>Cicadellinae</taxon>
        <taxon>Proconiini</taxon>
        <taxon>Homalodisca</taxon>
    </lineage>
</organism>
<accession>A0A1B6I716</accession>
<feature type="non-terminal residue" evidence="1">
    <location>
        <position position="133"/>
    </location>
</feature>
<evidence type="ECO:0000313" key="1">
    <source>
        <dbReference type="EMBL" id="JAS82697.1"/>
    </source>
</evidence>
<dbReference type="EMBL" id="GECU01025009">
    <property type="protein sequence ID" value="JAS82697.1"/>
    <property type="molecule type" value="Transcribed_RNA"/>
</dbReference>
<sequence length="133" mass="14456">AAFGSSVHAVFPGLGFRNLFAPHASKPPLPSSVSTTDAARALNSIADSLYDWQCTTLGDCSFTSNLQSRLENLKTNGSAKDKEHFMQELKKMKYTDWAKILSDYKNSNSAAGGYRYPSEASLMDIISNVIAAK</sequence>